<reference evidence="12" key="1">
    <citation type="journal article" date="2014" name="Science">
        <title>Ancient hybridizations among the ancestral genomes of bread wheat.</title>
        <authorList>
            <consortium name="International Wheat Genome Sequencing Consortium,"/>
            <person name="Marcussen T."/>
            <person name="Sandve S.R."/>
            <person name="Heier L."/>
            <person name="Spannagl M."/>
            <person name="Pfeifer M."/>
            <person name="Jakobsen K.S."/>
            <person name="Wulff B.B."/>
            <person name="Steuernagel B."/>
            <person name="Mayer K.F."/>
            <person name="Olsen O.A."/>
        </authorList>
    </citation>
    <scope>NUCLEOTIDE SEQUENCE [LARGE SCALE GENOMIC DNA]</scope>
    <source>
        <strain evidence="12">cv. AL8/78</strain>
    </source>
</reference>
<protein>
    <recommendedName>
        <fullName evidence="13">Oligopeptide transporter 3</fullName>
    </recommendedName>
</protein>
<keyword evidence="4 10" id="KW-0812">Transmembrane</keyword>
<comment type="similarity">
    <text evidence="2">Belongs to the oligopeptide OPT transporter (TC 2.A.67.1) family.</text>
</comment>
<proteinExistence type="inferred from homology"/>
<evidence type="ECO:0000256" key="10">
    <source>
        <dbReference type="SAM" id="Phobius"/>
    </source>
</evidence>
<feature type="transmembrane region" description="Helical" evidence="10">
    <location>
        <begin position="226"/>
        <end position="251"/>
    </location>
</feature>
<evidence type="ECO:0000256" key="7">
    <source>
        <dbReference type="ARBA" id="ARBA00022989"/>
    </source>
</evidence>
<dbReference type="EnsemblPlants" id="AET5Gv20908300.4">
    <property type="protein sequence ID" value="AET5Gv20908300.4"/>
    <property type="gene ID" value="AET5Gv20908300"/>
</dbReference>
<name>A0A453LU13_AEGTS</name>
<keyword evidence="12" id="KW-1185">Reference proteome</keyword>
<feature type="transmembrane region" description="Helical" evidence="10">
    <location>
        <begin position="160"/>
        <end position="180"/>
    </location>
</feature>
<keyword evidence="3" id="KW-0813">Transport</keyword>
<sequence length="488" mass="54044">MPSTKLPAADATGGKAAAQGEGEGERYPVEEVALVVPETDDPATPVMTFRAWTLGLASCVVLIFLNTFFTYRTQPLTISGILAQILVLPVGRFMASVLPDREVRLLGGRLGSFNLNPGPFNIKEHVIITIFANCGVSYGGGDAYSIGAITVMKAYYKQSLSFLCALLIVLSTQILGYGWAGMLRRFLVDPAEMWWPSNLAQVSLFRALHETKEGGKPSTGPSRMRFFLIFFFASFAYYALPGYLLPILTFFSWACWVWPRSITAQQVGSGYHGLGVGAFTLDWAGISAYHGSPLVAPWASIANTAVGFVMFIYVIVPLCYWRFNTFDARRFPIFSNQLFTAAGQKYDTTKVLTSDFDLNVAAYDSYGKLYLSPLFAISIGSGFLRFSATIVHVLLFHGADMWRQSRRAIGAAAKLDVHARLMQRYKQVPQWWFLVLLAGSIAVSLLMCFVWKEQVQLPWWGMLFAFALAFVVTLPIGVIQATTNQVWT</sequence>
<accession>A0A453LU13</accession>
<keyword evidence="5" id="KW-0571">Peptide transport</keyword>
<feature type="region of interest" description="Disordered" evidence="9">
    <location>
        <begin position="1"/>
        <end position="25"/>
    </location>
</feature>
<dbReference type="Proteomes" id="UP000015105">
    <property type="component" value="Chromosome 5D"/>
</dbReference>
<dbReference type="GO" id="GO:0015031">
    <property type="term" value="P:protein transport"/>
    <property type="evidence" value="ECO:0007669"/>
    <property type="project" value="UniProtKB-KW"/>
</dbReference>
<feature type="transmembrane region" description="Helical" evidence="10">
    <location>
        <begin position="76"/>
        <end position="95"/>
    </location>
</feature>
<evidence type="ECO:0000313" key="11">
    <source>
        <dbReference type="EnsemblPlants" id="AET5Gv20908300.4"/>
    </source>
</evidence>
<dbReference type="InterPro" id="IPR004813">
    <property type="entry name" value="OPT"/>
</dbReference>
<dbReference type="GO" id="GO:0035673">
    <property type="term" value="F:oligopeptide transmembrane transporter activity"/>
    <property type="evidence" value="ECO:0007669"/>
    <property type="project" value="InterPro"/>
</dbReference>
<evidence type="ECO:0000256" key="2">
    <source>
        <dbReference type="ARBA" id="ARBA00005484"/>
    </source>
</evidence>
<dbReference type="PANTHER" id="PTHR22601">
    <property type="entry name" value="ISP4 LIKE PROTEIN"/>
    <property type="match status" value="1"/>
</dbReference>
<keyword evidence="6" id="KW-0653">Protein transport</keyword>
<evidence type="ECO:0000256" key="8">
    <source>
        <dbReference type="ARBA" id="ARBA00023136"/>
    </source>
</evidence>
<dbReference type="Pfam" id="PF03169">
    <property type="entry name" value="OPT"/>
    <property type="match status" value="1"/>
</dbReference>
<feature type="transmembrane region" description="Helical" evidence="10">
    <location>
        <begin position="49"/>
        <end position="69"/>
    </location>
</feature>
<evidence type="ECO:0000256" key="1">
    <source>
        <dbReference type="ARBA" id="ARBA00004141"/>
    </source>
</evidence>
<evidence type="ECO:0000256" key="3">
    <source>
        <dbReference type="ARBA" id="ARBA00022448"/>
    </source>
</evidence>
<reference evidence="11" key="3">
    <citation type="journal article" date="2017" name="Nature">
        <title>Genome sequence of the progenitor of the wheat D genome Aegilops tauschii.</title>
        <authorList>
            <person name="Luo M.C."/>
            <person name="Gu Y.Q."/>
            <person name="Puiu D."/>
            <person name="Wang H."/>
            <person name="Twardziok S.O."/>
            <person name="Deal K.R."/>
            <person name="Huo N."/>
            <person name="Zhu T."/>
            <person name="Wang L."/>
            <person name="Wang Y."/>
            <person name="McGuire P.E."/>
            <person name="Liu S."/>
            <person name="Long H."/>
            <person name="Ramasamy R.K."/>
            <person name="Rodriguez J.C."/>
            <person name="Van S.L."/>
            <person name="Yuan L."/>
            <person name="Wang Z."/>
            <person name="Xia Z."/>
            <person name="Xiao L."/>
            <person name="Anderson O.D."/>
            <person name="Ouyang S."/>
            <person name="Liang Y."/>
            <person name="Zimin A.V."/>
            <person name="Pertea G."/>
            <person name="Qi P."/>
            <person name="Bennetzen J.L."/>
            <person name="Dai X."/>
            <person name="Dawson M.W."/>
            <person name="Muller H.G."/>
            <person name="Kugler K."/>
            <person name="Rivarola-Duarte L."/>
            <person name="Spannagl M."/>
            <person name="Mayer K.F.X."/>
            <person name="Lu F.H."/>
            <person name="Bevan M.W."/>
            <person name="Leroy P."/>
            <person name="Li P."/>
            <person name="You F.M."/>
            <person name="Sun Q."/>
            <person name="Liu Z."/>
            <person name="Lyons E."/>
            <person name="Wicker T."/>
            <person name="Salzberg S.L."/>
            <person name="Devos K.M."/>
            <person name="Dvorak J."/>
        </authorList>
    </citation>
    <scope>NUCLEOTIDE SEQUENCE [LARGE SCALE GENOMIC DNA]</scope>
    <source>
        <strain evidence="11">cv. AL8/78</strain>
    </source>
</reference>
<keyword evidence="7 10" id="KW-1133">Transmembrane helix</keyword>
<reference evidence="11" key="5">
    <citation type="journal article" date="2021" name="G3 (Bethesda)">
        <title>Aegilops tauschii genome assembly Aet v5.0 features greater sequence contiguity and improved annotation.</title>
        <authorList>
            <person name="Wang L."/>
            <person name="Zhu T."/>
            <person name="Rodriguez J.C."/>
            <person name="Deal K.R."/>
            <person name="Dubcovsky J."/>
            <person name="McGuire P.E."/>
            <person name="Lux T."/>
            <person name="Spannagl M."/>
            <person name="Mayer K.F.X."/>
            <person name="Baldrich P."/>
            <person name="Meyers B.C."/>
            <person name="Huo N."/>
            <person name="Gu Y.Q."/>
            <person name="Zhou H."/>
            <person name="Devos K.M."/>
            <person name="Bennetzen J.L."/>
            <person name="Unver T."/>
            <person name="Budak H."/>
            <person name="Gulick P.J."/>
            <person name="Galiba G."/>
            <person name="Kalapos B."/>
            <person name="Nelson D.R."/>
            <person name="Li P."/>
            <person name="You F.M."/>
            <person name="Luo M.C."/>
            <person name="Dvorak J."/>
        </authorList>
    </citation>
    <scope>NUCLEOTIDE SEQUENCE [LARGE SCALE GENOMIC DNA]</scope>
    <source>
        <strain evidence="11">cv. AL8/78</strain>
    </source>
</reference>
<dbReference type="Gramene" id="AET5Gv20908300.4">
    <property type="protein sequence ID" value="AET5Gv20908300.4"/>
    <property type="gene ID" value="AET5Gv20908300"/>
</dbReference>
<dbReference type="AlphaFoldDB" id="A0A453LU13"/>
<feature type="compositionally biased region" description="Low complexity" evidence="9">
    <location>
        <begin position="8"/>
        <end position="20"/>
    </location>
</feature>
<evidence type="ECO:0008006" key="13">
    <source>
        <dbReference type="Google" id="ProtNLM"/>
    </source>
</evidence>
<reference evidence="12" key="2">
    <citation type="journal article" date="2017" name="Nat. Plants">
        <title>The Aegilops tauschii genome reveals multiple impacts of transposons.</title>
        <authorList>
            <person name="Zhao G."/>
            <person name="Zou C."/>
            <person name="Li K."/>
            <person name="Wang K."/>
            <person name="Li T."/>
            <person name="Gao L."/>
            <person name="Zhang X."/>
            <person name="Wang H."/>
            <person name="Yang Z."/>
            <person name="Liu X."/>
            <person name="Jiang W."/>
            <person name="Mao L."/>
            <person name="Kong X."/>
            <person name="Jiao Y."/>
            <person name="Jia J."/>
        </authorList>
    </citation>
    <scope>NUCLEOTIDE SEQUENCE [LARGE SCALE GENOMIC DNA]</scope>
    <source>
        <strain evidence="12">cv. AL8/78</strain>
    </source>
</reference>
<evidence type="ECO:0000256" key="4">
    <source>
        <dbReference type="ARBA" id="ARBA00022692"/>
    </source>
</evidence>
<reference evidence="11" key="4">
    <citation type="submission" date="2019-03" db="UniProtKB">
        <authorList>
            <consortium name="EnsemblPlants"/>
        </authorList>
    </citation>
    <scope>IDENTIFICATION</scope>
</reference>
<keyword evidence="8 10" id="KW-0472">Membrane</keyword>
<evidence type="ECO:0000256" key="9">
    <source>
        <dbReference type="SAM" id="MobiDB-lite"/>
    </source>
</evidence>
<feature type="transmembrane region" description="Helical" evidence="10">
    <location>
        <begin position="271"/>
        <end position="289"/>
    </location>
</feature>
<organism evidence="11 12">
    <name type="scientific">Aegilops tauschii subsp. strangulata</name>
    <name type="common">Goatgrass</name>
    <dbReference type="NCBI Taxonomy" id="200361"/>
    <lineage>
        <taxon>Eukaryota</taxon>
        <taxon>Viridiplantae</taxon>
        <taxon>Streptophyta</taxon>
        <taxon>Embryophyta</taxon>
        <taxon>Tracheophyta</taxon>
        <taxon>Spermatophyta</taxon>
        <taxon>Magnoliopsida</taxon>
        <taxon>Liliopsida</taxon>
        <taxon>Poales</taxon>
        <taxon>Poaceae</taxon>
        <taxon>BOP clade</taxon>
        <taxon>Pooideae</taxon>
        <taxon>Triticodae</taxon>
        <taxon>Triticeae</taxon>
        <taxon>Triticinae</taxon>
        <taxon>Aegilops</taxon>
    </lineage>
</organism>
<comment type="subcellular location">
    <subcellularLocation>
        <location evidence="1">Membrane</location>
        <topology evidence="1">Multi-pass membrane protein</topology>
    </subcellularLocation>
</comment>
<feature type="transmembrane region" description="Helical" evidence="10">
    <location>
        <begin position="374"/>
        <end position="397"/>
    </location>
</feature>
<dbReference type="NCBIfam" id="TIGR00728">
    <property type="entry name" value="OPT_sfam"/>
    <property type="match status" value="1"/>
</dbReference>
<dbReference type="InterPro" id="IPR004648">
    <property type="entry name" value="Oligpept_transpt"/>
</dbReference>
<evidence type="ECO:0000256" key="5">
    <source>
        <dbReference type="ARBA" id="ARBA00022856"/>
    </source>
</evidence>
<feature type="transmembrane region" description="Helical" evidence="10">
    <location>
        <begin position="458"/>
        <end position="479"/>
    </location>
</feature>
<dbReference type="GO" id="GO:0016020">
    <property type="term" value="C:membrane"/>
    <property type="evidence" value="ECO:0007669"/>
    <property type="project" value="UniProtKB-SubCell"/>
</dbReference>
<evidence type="ECO:0000313" key="12">
    <source>
        <dbReference type="Proteomes" id="UP000015105"/>
    </source>
</evidence>
<feature type="transmembrane region" description="Helical" evidence="10">
    <location>
        <begin position="301"/>
        <end position="323"/>
    </location>
</feature>
<evidence type="ECO:0000256" key="6">
    <source>
        <dbReference type="ARBA" id="ARBA00022927"/>
    </source>
</evidence>
<feature type="transmembrane region" description="Helical" evidence="10">
    <location>
        <begin position="431"/>
        <end position="452"/>
    </location>
</feature>